<accession>A0A0J1IHS4</accession>
<dbReference type="GO" id="GO:0009252">
    <property type="term" value="P:peptidoglycan biosynthetic process"/>
    <property type="evidence" value="ECO:0007669"/>
    <property type="project" value="UniProtKB-UniRule"/>
</dbReference>
<comment type="pathway">
    <text evidence="8">Cell wall biogenesis; peptidoglycan biosynthesis.</text>
</comment>
<comment type="caution">
    <text evidence="9">The sequence shown here is derived from an EMBL/GenBank/DDBJ whole genome shotgun (WGS) entry which is preliminary data.</text>
</comment>
<dbReference type="FunFam" id="3.40.50.1860:FF:000002">
    <property type="entry name" value="Glutamate racemase"/>
    <property type="match status" value="1"/>
</dbReference>
<keyword evidence="10" id="KW-1185">Reference proteome</keyword>
<reference evidence="9 10" key="1">
    <citation type="submission" date="2015-06" db="EMBL/GenBank/DDBJ databases">
        <title>Draft genome of the moderately acidophilic sulfate reducer Candidatus Desulfosporosinus acididurans strain M1.</title>
        <authorList>
            <person name="Poehlein A."/>
            <person name="Petzsch P."/>
            <person name="Johnson B.D."/>
            <person name="Schloemann M."/>
            <person name="Daniel R."/>
            <person name="Muehling M."/>
        </authorList>
    </citation>
    <scope>NUCLEOTIDE SEQUENCE [LARGE SCALE GENOMIC DNA]</scope>
    <source>
        <strain evidence="9 10">M1</strain>
    </source>
</reference>
<sequence>MKIGFFDSGVGGITVLYEALKMLPNEDYLYYADTLNVPYGPKPKDEVKQYVLNAIEFIAQQGVKAIVIACNTATSVAIDDLRSKFDIPIIGMEPAVKPAFEKNKDVTKRILVTATALTLKEDKLQNLITKLDNEHIVDLLSLSGLVQFSEGFEFSEEKVLPYLQEQLSKFDLSNYETIVLGCTHFSFYKDMFRKVLPSNTNIIDGNIGTVRNLKRTLEEMNSTNEGNGNIIFYNSGLRVKEKALLDNYSKLFNRLDDINILMANTRG</sequence>
<dbReference type="Pfam" id="PF01177">
    <property type="entry name" value="Asp_Glu_race"/>
    <property type="match status" value="1"/>
</dbReference>
<dbReference type="NCBIfam" id="TIGR00067">
    <property type="entry name" value="glut_race"/>
    <property type="match status" value="1"/>
</dbReference>
<evidence type="ECO:0000256" key="4">
    <source>
        <dbReference type="ARBA" id="ARBA00022984"/>
    </source>
</evidence>
<dbReference type="InterPro" id="IPR001920">
    <property type="entry name" value="Asp/Glu_race"/>
</dbReference>
<dbReference type="HAMAP" id="MF_00258">
    <property type="entry name" value="Glu_racemase"/>
    <property type="match status" value="1"/>
</dbReference>
<evidence type="ECO:0000313" key="10">
    <source>
        <dbReference type="Proteomes" id="UP000036356"/>
    </source>
</evidence>
<dbReference type="AlphaFoldDB" id="A0A0J1IHS4"/>
<evidence type="ECO:0000256" key="5">
    <source>
        <dbReference type="ARBA" id="ARBA00023235"/>
    </source>
</evidence>
<dbReference type="STRING" id="476652.DEAC_c38690"/>
<feature type="active site" description="Proton donor/acceptor" evidence="8">
    <location>
        <position position="182"/>
    </location>
</feature>
<evidence type="ECO:0000256" key="8">
    <source>
        <dbReference type="HAMAP-Rule" id="MF_00258"/>
    </source>
</evidence>
<evidence type="ECO:0000256" key="6">
    <source>
        <dbReference type="ARBA" id="ARBA00023316"/>
    </source>
</evidence>
<dbReference type="EC" id="5.1.1.3" evidence="2 8"/>
<dbReference type="Proteomes" id="UP000036356">
    <property type="component" value="Unassembled WGS sequence"/>
</dbReference>
<feature type="binding site" evidence="8">
    <location>
        <begin position="7"/>
        <end position="8"/>
    </location>
    <ligand>
        <name>substrate</name>
    </ligand>
</feature>
<dbReference type="InterPro" id="IPR015942">
    <property type="entry name" value="Asp/Glu/hydantoin_racemase"/>
</dbReference>
<dbReference type="UniPathway" id="UPA00219"/>
<dbReference type="InterPro" id="IPR004391">
    <property type="entry name" value="Glu_race"/>
</dbReference>
<evidence type="ECO:0000256" key="7">
    <source>
        <dbReference type="ARBA" id="ARBA00070053"/>
    </source>
</evidence>
<evidence type="ECO:0000256" key="2">
    <source>
        <dbReference type="ARBA" id="ARBA00013090"/>
    </source>
</evidence>
<feature type="binding site" evidence="8">
    <location>
        <begin position="183"/>
        <end position="184"/>
    </location>
    <ligand>
        <name>substrate</name>
    </ligand>
</feature>
<keyword evidence="3 8" id="KW-0133">Cell shape</keyword>
<dbReference type="GO" id="GO:0008881">
    <property type="term" value="F:glutamate racemase activity"/>
    <property type="evidence" value="ECO:0007669"/>
    <property type="project" value="UniProtKB-UniRule"/>
</dbReference>
<dbReference type="PANTHER" id="PTHR21198:SF3">
    <property type="entry name" value="GLUTAMATE RACEMASE"/>
    <property type="match status" value="1"/>
</dbReference>
<keyword evidence="4 8" id="KW-0573">Peptidoglycan synthesis</keyword>
<feature type="active site" description="Proton donor/acceptor" evidence="8">
    <location>
        <position position="70"/>
    </location>
</feature>
<evidence type="ECO:0000313" key="9">
    <source>
        <dbReference type="EMBL" id="KLU64236.1"/>
    </source>
</evidence>
<organism evidence="9 10">
    <name type="scientific">Desulfosporosinus acididurans</name>
    <dbReference type="NCBI Taxonomy" id="476652"/>
    <lineage>
        <taxon>Bacteria</taxon>
        <taxon>Bacillati</taxon>
        <taxon>Bacillota</taxon>
        <taxon>Clostridia</taxon>
        <taxon>Eubacteriales</taxon>
        <taxon>Desulfitobacteriaceae</taxon>
        <taxon>Desulfosporosinus</taxon>
    </lineage>
</organism>
<dbReference type="PANTHER" id="PTHR21198">
    <property type="entry name" value="GLUTAMATE RACEMASE"/>
    <property type="match status" value="1"/>
</dbReference>
<dbReference type="GO" id="GO:0071555">
    <property type="term" value="P:cell wall organization"/>
    <property type="evidence" value="ECO:0007669"/>
    <property type="project" value="UniProtKB-KW"/>
</dbReference>
<dbReference type="PATRIC" id="fig|476652.3.peg.4095"/>
<dbReference type="EMBL" id="LDZY01000016">
    <property type="protein sequence ID" value="KLU64236.1"/>
    <property type="molecule type" value="Genomic_DNA"/>
</dbReference>
<comment type="similarity">
    <text evidence="8">Belongs to the aspartate/glutamate racemases family.</text>
</comment>
<protein>
    <recommendedName>
        <fullName evidence="7 8">Glutamate racemase</fullName>
        <ecNumber evidence="2 8">5.1.1.3</ecNumber>
    </recommendedName>
</protein>
<feature type="binding site" evidence="8">
    <location>
        <begin position="39"/>
        <end position="40"/>
    </location>
    <ligand>
        <name>substrate</name>
    </ligand>
</feature>
<dbReference type="InterPro" id="IPR018187">
    <property type="entry name" value="Asp/Glu_racemase_AS_1"/>
</dbReference>
<dbReference type="GO" id="GO:0008360">
    <property type="term" value="P:regulation of cell shape"/>
    <property type="evidence" value="ECO:0007669"/>
    <property type="project" value="UniProtKB-KW"/>
</dbReference>
<dbReference type="RefSeq" id="WP_047811643.1">
    <property type="nucleotide sequence ID" value="NZ_LDZY01000016.1"/>
</dbReference>
<feature type="binding site" evidence="8">
    <location>
        <begin position="71"/>
        <end position="72"/>
    </location>
    <ligand>
        <name>substrate</name>
    </ligand>
</feature>
<keyword evidence="5 8" id="KW-0413">Isomerase</keyword>
<comment type="catalytic activity">
    <reaction evidence="1 8">
        <text>L-glutamate = D-glutamate</text>
        <dbReference type="Rhea" id="RHEA:12813"/>
        <dbReference type="ChEBI" id="CHEBI:29985"/>
        <dbReference type="ChEBI" id="CHEBI:29986"/>
        <dbReference type="EC" id="5.1.1.3"/>
    </reaction>
</comment>
<dbReference type="Gene3D" id="3.40.50.1860">
    <property type="match status" value="2"/>
</dbReference>
<keyword evidence="6 8" id="KW-0961">Cell wall biogenesis/degradation</keyword>
<name>A0A0J1IHS4_9FIRM</name>
<evidence type="ECO:0000256" key="1">
    <source>
        <dbReference type="ARBA" id="ARBA00001602"/>
    </source>
</evidence>
<comment type="function">
    <text evidence="8">Provides the (R)-glutamate required for cell wall biosynthesis.</text>
</comment>
<evidence type="ECO:0000256" key="3">
    <source>
        <dbReference type="ARBA" id="ARBA00022960"/>
    </source>
</evidence>
<dbReference type="SUPFAM" id="SSF53681">
    <property type="entry name" value="Aspartate/glutamate racemase"/>
    <property type="match status" value="2"/>
</dbReference>
<proteinExistence type="inferred from homology"/>
<dbReference type="PROSITE" id="PS00923">
    <property type="entry name" value="ASP_GLU_RACEMASE_1"/>
    <property type="match status" value="1"/>
</dbReference>
<gene>
    <name evidence="9" type="primary">yrpC</name>
    <name evidence="8" type="synonym">murI</name>
    <name evidence="9" type="ORF">DEAC_c38690</name>
</gene>